<keyword evidence="8" id="KW-0732">Signal</keyword>
<accession>A0A7J7IUB3</accession>
<keyword evidence="4 7" id="KW-1133">Transmembrane helix</keyword>
<name>A0A7J7IUB3_BUGNE</name>
<feature type="region of interest" description="Disordered" evidence="6">
    <location>
        <begin position="158"/>
        <end position="178"/>
    </location>
</feature>
<reference evidence="9" key="1">
    <citation type="submission" date="2020-06" db="EMBL/GenBank/DDBJ databases">
        <title>Draft genome of Bugula neritina, a colonial animal packing powerful symbionts and potential medicines.</title>
        <authorList>
            <person name="Rayko M."/>
        </authorList>
    </citation>
    <scope>NUCLEOTIDE SEQUENCE [LARGE SCALE GENOMIC DNA]</scope>
    <source>
        <strain evidence="9">Kwan_BN1</strain>
    </source>
</reference>
<keyword evidence="3 7" id="KW-0812">Transmembrane</keyword>
<comment type="similarity">
    <text evidence="2">Belongs to the TMEM9 family.</text>
</comment>
<evidence type="ECO:0000256" key="8">
    <source>
        <dbReference type="SAM" id="SignalP"/>
    </source>
</evidence>
<evidence type="ECO:0000256" key="5">
    <source>
        <dbReference type="ARBA" id="ARBA00023136"/>
    </source>
</evidence>
<dbReference type="Pfam" id="PF05434">
    <property type="entry name" value="Tmemb_9"/>
    <property type="match status" value="1"/>
</dbReference>
<dbReference type="EMBL" id="VXIV02003463">
    <property type="protein sequence ID" value="KAF6016828.1"/>
    <property type="molecule type" value="Genomic_DNA"/>
</dbReference>
<dbReference type="PANTHER" id="PTHR13064:SF6">
    <property type="entry name" value="TRANSMEMBRANE PROTEIN 9"/>
    <property type="match status" value="1"/>
</dbReference>
<evidence type="ECO:0000256" key="7">
    <source>
        <dbReference type="SAM" id="Phobius"/>
    </source>
</evidence>
<sequence>MEMVAAECLHIVPLVIFSLSLLSTFPPVQADADKRCRCVCPRLKTISSLNSTHLLIDHVDYADQTVYIRNNVEPESCVCIEILNYILPDLTVDNIEDLDKFCLRCECQFEQRNSTIQKVVIIFVIVVFGLMLIYGLFLMCLDPIMNKRRTHFRQFTDEQSEELTGEQPRLRSGSRTEASRRVAAAVNHVRATQEKWKGQLNTQRQNIYQKHNILA</sequence>
<feature type="transmembrane region" description="Helical" evidence="7">
    <location>
        <begin position="119"/>
        <end position="141"/>
    </location>
</feature>
<dbReference type="OrthoDB" id="10059035at2759"/>
<dbReference type="Proteomes" id="UP000593567">
    <property type="component" value="Unassembled WGS sequence"/>
</dbReference>
<keyword evidence="5 7" id="KW-0472">Membrane</keyword>
<dbReference type="AlphaFoldDB" id="A0A7J7IUB3"/>
<feature type="signal peptide" evidence="8">
    <location>
        <begin position="1"/>
        <end position="30"/>
    </location>
</feature>
<evidence type="ECO:0000256" key="2">
    <source>
        <dbReference type="ARBA" id="ARBA00007264"/>
    </source>
</evidence>
<dbReference type="GO" id="GO:0005765">
    <property type="term" value="C:lysosomal membrane"/>
    <property type="evidence" value="ECO:0007669"/>
    <property type="project" value="InterPro"/>
</dbReference>
<evidence type="ECO:0000256" key="6">
    <source>
        <dbReference type="SAM" id="MobiDB-lite"/>
    </source>
</evidence>
<keyword evidence="10" id="KW-1185">Reference proteome</keyword>
<organism evidence="9 10">
    <name type="scientific">Bugula neritina</name>
    <name type="common">Brown bryozoan</name>
    <name type="synonym">Sertularia neritina</name>
    <dbReference type="NCBI Taxonomy" id="10212"/>
    <lineage>
        <taxon>Eukaryota</taxon>
        <taxon>Metazoa</taxon>
        <taxon>Spiralia</taxon>
        <taxon>Lophotrochozoa</taxon>
        <taxon>Bryozoa</taxon>
        <taxon>Gymnolaemata</taxon>
        <taxon>Cheilostomatida</taxon>
        <taxon>Flustrina</taxon>
        <taxon>Buguloidea</taxon>
        <taxon>Bugulidae</taxon>
        <taxon>Bugula</taxon>
    </lineage>
</organism>
<evidence type="ECO:0000313" key="10">
    <source>
        <dbReference type="Proteomes" id="UP000593567"/>
    </source>
</evidence>
<dbReference type="InterPro" id="IPR008853">
    <property type="entry name" value="TMEM9/TMEM9B"/>
</dbReference>
<evidence type="ECO:0000256" key="1">
    <source>
        <dbReference type="ARBA" id="ARBA00004370"/>
    </source>
</evidence>
<feature type="chain" id="PRO_5029616012" description="TMEM9" evidence="8">
    <location>
        <begin position="31"/>
        <end position="215"/>
    </location>
</feature>
<comment type="caution">
    <text evidence="9">The sequence shown here is derived from an EMBL/GenBank/DDBJ whole genome shotgun (WGS) entry which is preliminary data.</text>
</comment>
<gene>
    <name evidence="9" type="ORF">EB796_024868</name>
</gene>
<protein>
    <recommendedName>
        <fullName evidence="11">TMEM9</fullName>
    </recommendedName>
</protein>
<evidence type="ECO:0008006" key="11">
    <source>
        <dbReference type="Google" id="ProtNLM"/>
    </source>
</evidence>
<evidence type="ECO:0000256" key="4">
    <source>
        <dbReference type="ARBA" id="ARBA00022989"/>
    </source>
</evidence>
<dbReference type="PANTHER" id="PTHR13064">
    <property type="entry name" value="TRANSMEMBRANE PROTEIN 9 FAMILY MEMBER"/>
    <property type="match status" value="1"/>
</dbReference>
<evidence type="ECO:0000256" key="3">
    <source>
        <dbReference type="ARBA" id="ARBA00022692"/>
    </source>
</evidence>
<proteinExistence type="inferred from homology"/>
<comment type="subcellular location">
    <subcellularLocation>
        <location evidence="1">Membrane</location>
    </subcellularLocation>
</comment>
<evidence type="ECO:0000313" key="9">
    <source>
        <dbReference type="EMBL" id="KAF6016828.1"/>
    </source>
</evidence>